<feature type="transmembrane region" description="Helical" evidence="1">
    <location>
        <begin position="96"/>
        <end position="116"/>
    </location>
</feature>
<proteinExistence type="predicted"/>
<accession>A0ABR2GXA5</accession>
<evidence type="ECO:0000259" key="2">
    <source>
        <dbReference type="Pfam" id="PF04389"/>
    </source>
</evidence>
<dbReference type="Proteomes" id="UP001470230">
    <property type="component" value="Unassembled WGS sequence"/>
</dbReference>
<comment type="caution">
    <text evidence="3">The sequence shown here is derived from an EMBL/GenBank/DDBJ whole genome shotgun (WGS) entry which is preliminary data.</text>
</comment>
<keyword evidence="1" id="KW-0812">Transmembrane</keyword>
<keyword evidence="4" id="KW-1185">Reference proteome</keyword>
<feature type="domain" description="Peptidase M28" evidence="2">
    <location>
        <begin position="225"/>
        <end position="397"/>
    </location>
</feature>
<protein>
    <recommendedName>
        <fullName evidence="2">Peptidase M28 domain-containing protein</fullName>
    </recommendedName>
</protein>
<dbReference type="Gene3D" id="3.40.630.10">
    <property type="entry name" value="Zn peptidases"/>
    <property type="match status" value="1"/>
</dbReference>
<dbReference type="SUPFAM" id="SSF53187">
    <property type="entry name" value="Zn-dependent exopeptidases"/>
    <property type="match status" value="1"/>
</dbReference>
<dbReference type="InterPro" id="IPR007484">
    <property type="entry name" value="Peptidase_M28"/>
</dbReference>
<dbReference type="EMBL" id="JAPFFF010000055">
    <property type="protein sequence ID" value="KAK8838549.1"/>
    <property type="molecule type" value="Genomic_DNA"/>
</dbReference>
<keyword evidence="1" id="KW-0472">Membrane</keyword>
<feature type="transmembrane region" description="Helical" evidence="1">
    <location>
        <begin position="68"/>
        <end position="89"/>
    </location>
</feature>
<name>A0ABR2GXA5_9EUKA</name>
<reference evidence="3 4" key="1">
    <citation type="submission" date="2024-04" db="EMBL/GenBank/DDBJ databases">
        <title>Tritrichomonas musculus Genome.</title>
        <authorList>
            <person name="Alves-Ferreira E."/>
            <person name="Grigg M."/>
            <person name="Lorenzi H."/>
            <person name="Galac M."/>
        </authorList>
    </citation>
    <scope>NUCLEOTIDE SEQUENCE [LARGE SCALE GENOMIC DNA]</scope>
    <source>
        <strain evidence="3 4">EAF2021</strain>
    </source>
</reference>
<gene>
    <name evidence="3" type="ORF">M9Y10_033179</name>
</gene>
<sequence length="408" mass="46548">MSTDFPNSEKINEMAQGALQFTSSIIDKHGPRISGSQSCLDSAETIKEFFSKSCDTVNTDEYRLKPKAFMGFIRVIFLSYILQIIFVLLRIPIISGFFGFYVILVILFEYIFYYQFTDILPIWSIKDGKNVWGVVEPLDTVNNVVVLSGHHDSTPIFNFYEQEDNVYFLREIIAFVTSILYSIWNIILPFTNIGSPKVYLITAIIGIIGVRFLYPLWFFLNEKGTPGAGDNLISVAVSHEVAKYFHNNKLKNTRVIVASFDSEESGLRGSRVFWEKHARELNQYNCYNINGDCIYYHDELRIVTRDINLTTKMDENLVNKCGQIATELGFKRIIEPIPLMAGGCDSGEAARHGIKATTILSIPFTNKFRRTVYHTREDVVSEIEPKAVEQVIAIMTKFCQDLDSGKFK</sequence>
<feature type="transmembrane region" description="Helical" evidence="1">
    <location>
        <begin position="199"/>
        <end position="220"/>
    </location>
</feature>
<evidence type="ECO:0000313" key="4">
    <source>
        <dbReference type="Proteomes" id="UP001470230"/>
    </source>
</evidence>
<organism evidence="3 4">
    <name type="scientific">Tritrichomonas musculus</name>
    <dbReference type="NCBI Taxonomy" id="1915356"/>
    <lineage>
        <taxon>Eukaryota</taxon>
        <taxon>Metamonada</taxon>
        <taxon>Parabasalia</taxon>
        <taxon>Tritrichomonadida</taxon>
        <taxon>Tritrichomonadidae</taxon>
        <taxon>Tritrichomonas</taxon>
    </lineage>
</organism>
<evidence type="ECO:0000256" key="1">
    <source>
        <dbReference type="SAM" id="Phobius"/>
    </source>
</evidence>
<feature type="transmembrane region" description="Helical" evidence="1">
    <location>
        <begin position="167"/>
        <end position="187"/>
    </location>
</feature>
<keyword evidence="1" id="KW-1133">Transmembrane helix</keyword>
<dbReference type="Pfam" id="PF04389">
    <property type="entry name" value="Peptidase_M28"/>
    <property type="match status" value="1"/>
</dbReference>
<evidence type="ECO:0000313" key="3">
    <source>
        <dbReference type="EMBL" id="KAK8838549.1"/>
    </source>
</evidence>